<feature type="region of interest" description="Disordered" evidence="17">
    <location>
        <begin position="743"/>
        <end position="771"/>
    </location>
</feature>
<comment type="subcellular location">
    <subcellularLocation>
        <location evidence="15">Plastid</location>
        <location evidence="15">Chloroplast outer membrane</location>
        <topology evidence="15">Single-pass membrane protein</topology>
    </subcellularLocation>
</comment>
<dbReference type="STRING" id="4615.A0A199UCU6"/>
<evidence type="ECO:0000256" key="15">
    <source>
        <dbReference type="ARBA" id="ARBA00023766"/>
    </source>
</evidence>
<comment type="similarity">
    <text evidence="16">Belongs to the TRAFAC class TrmE-Era-EngA-EngB-Septin-like GTPase superfamily. AIG1/Toc34/Toc159-like paraseptin GTPase family. TOC159 subfamily.</text>
</comment>
<evidence type="ECO:0000313" key="19">
    <source>
        <dbReference type="EMBL" id="OAY62558.1"/>
    </source>
</evidence>
<evidence type="ECO:0000256" key="2">
    <source>
        <dbReference type="ARBA" id="ARBA00022448"/>
    </source>
</evidence>
<name>A0A199UCU6_ANACO</name>
<dbReference type="InterPro" id="IPR005690">
    <property type="entry name" value="Toc86_159"/>
</dbReference>
<evidence type="ECO:0000256" key="6">
    <source>
        <dbReference type="ARBA" id="ARBA00022723"/>
    </source>
</evidence>
<evidence type="ECO:0000256" key="7">
    <source>
        <dbReference type="ARBA" id="ARBA00022741"/>
    </source>
</evidence>
<dbReference type="GO" id="GO:0045036">
    <property type="term" value="P:protein targeting to chloroplast"/>
    <property type="evidence" value="ECO:0007669"/>
    <property type="project" value="InterPro"/>
</dbReference>
<dbReference type="FunFam" id="3.40.50.300:FF:000413">
    <property type="entry name" value="Translocase of chloroplast 120, chloroplastic"/>
    <property type="match status" value="1"/>
</dbReference>
<evidence type="ECO:0000256" key="14">
    <source>
        <dbReference type="ARBA" id="ARBA00023136"/>
    </source>
</evidence>
<dbReference type="Pfam" id="PF11886">
    <property type="entry name" value="TOC159_MAD"/>
    <property type="match status" value="1"/>
</dbReference>
<keyword evidence="14" id="KW-0472">Membrane</keyword>
<keyword evidence="9" id="KW-1002">Plastid outer membrane</keyword>
<feature type="compositionally biased region" description="Acidic residues" evidence="17">
    <location>
        <begin position="750"/>
        <end position="771"/>
    </location>
</feature>
<accession>A0A199UCU6</accession>
<dbReference type="InterPro" id="IPR006703">
    <property type="entry name" value="G_AIG1"/>
</dbReference>
<dbReference type="GO" id="GO:0003924">
    <property type="term" value="F:GTPase activity"/>
    <property type="evidence" value="ECO:0007669"/>
    <property type="project" value="InterPro"/>
</dbReference>
<keyword evidence="5" id="KW-0812">Transmembrane</keyword>
<dbReference type="Proteomes" id="UP000092600">
    <property type="component" value="Unassembled WGS sequence"/>
</dbReference>
<feature type="domain" description="AIG1-type G" evidence="18">
    <location>
        <begin position="490"/>
        <end position="719"/>
    </location>
</feature>
<feature type="compositionally biased region" description="Acidic residues" evidence="17">
    <location>
        <begin position="76"/>
        <end position="90"/>
    </location>
</feature>
<dbReference type="PANTHER" id="PTHR10903">
    <property type="entry name" value="GTPASE, IMAP FAMILY MEMBER-RELATED"/>
    <property type="match status" value="1"/>
</dbReference>
<keyword evidence="11" id="KW-0653">Protein transport</keyword>
<keyword evidence="4" id="KW-0934">Plastid</keyword>
<gene>
    <name evidence="19" type="ORF">ACMD2_01167</name>
</gene>
<dbReference type="PANTHER" id="PTHR10903:SF120">
    <property type="entry name" value="TRANSLOCASE OF CHLOROPLAST 159, CHLOROPLASTIC"/>
    <property type="match status" value="1"/>
</dbReference>
<dbReference type="EMBL" id="LSRQ01008448">
    <property type="protein sequence ID" value="OAY62558.1"/>
    <property type="molecule type" value="Genomic_DNA"/>
</dbReference>
<keyword evidence="3" id="KW-0150">Chloroplast</keyword>
<dbReference type="InterPro" id="IPR045058">
    <property type="entry name" value="GIMA/IAN/Toc"/>
</dbReference>
<evidence type="ECO:0000256" key="10">
    <source>
        <dbReference type="ARBA" id="ARBA00022842"/>
    </source>
</evidence>
<feature type="region of interest" description="Disordered" evidence="17">
    <location>
        <begin position="168"/>
        <end position="195"/>
    </location>
</feature>
<keyword evidence="13" id="KW-0342">GTP-binding</keyword>
<evidence type="ECO:0000256" key="9">
    <source>
        <dbReference type="ARBA" id="ARBA00022805"/>
    </source>
</evidence>
<evidence type="ECO:0000256" key="1">
    <source>
        <dbReference type="ARBA" id="ARBA00001946"/>
    </source>
</evidence>
<feature type="region of interest" description="Disordered" evidence="17">
    <location>
        <begin position="128"/>
        <end position="156"/>
    </location>
</feature>
<comment type="caution">
    <text evidence="19">The sequence shown here is derived from an EMBL/GenBank/DDBJ whole genome shotgun (WGS) entry which is preliminary data.</text>
</comment>
<keyword evidence="8" id="KW-0378">Hydrolase</keyword>
<dbReference type="GO" id="GO:0009707">
    <property type="term" value="C:chloroplast outer membrane"/>
    <property type="evidence" value="ECO:0007669"/>
    <property type="project" value="UniProtKB-SubCell"/>
</dbReference>
<proteinExistence type="inferred from homology"/>
<feature type="compositionally biased region" description="Low complexity" evidence="17">
    <location>
        <begin position="177"/>
        <end position="192"/>
    </location>
</feature>
<dbReference type="SUPFAM" id="SSF52540">
    <property type="entry name" value="P-loop containing nucleoside triphosphate hydrolases"/>
    <property type="match status" value="1"/>
</dbReference>
<evidence type="ECO:0000313" key="20">
    <source>
        <dbReference type="Proteomes" id="UP000092600"/>
    </source>
</evidence>
<sequence>MASSSAPKLLIRAPLSSEDNDSPFSSDPDEMEEEEGFGTASEGDEDGDVPRGGAAPRGAARPLAVWGSMPIAPVTLDEEDDEEAFEDSDGDGFSPVARVFVPDRSSALGEKGGALVDEGDGAVLETRVPAPAEGGDGVLGVEEEKATDFPFEKDESSDAAFAIESMNVEENEEGDETSTSIDSIDGDISVSDASQSNFGVGEFENSRSVDLGSLEKLGCANRGERDEDKVFDESSEQTVPSTVENTLDELNPLNDGASIGKSNALNRETVAAEGGETVLALEDSASSEGCIVGNGETDETLMTDSALNEDVNPGGNDDEGYECLNSDQLVGAPILESSEFAEQLLNESGEDYAQEIDGQGILDSDEDEEEEANEKQQVFDPDALAAALLKAATGSSITSQEACRIFSAEPEIEVSDKEKSLHDKVESIRVKFLRLVHRLGHSPKHFVAAQVLNRLTLADGIRAQMNRDSILESSQKKALQIEAEGKEDLDFCCSILLIGKSGVGKSATINSIFDGDKSKTDAFEPATNSVKVIAGIVDGVKIQIIDTPGLKPSLVDHAWNRRILLSIKKYVKKCSPDIVLYVDRLDIQTNDFNDLPLLKLISTTLGSSIWYNAVVALTHAASAPPEGPSGSPMSYEVFVAQKSIIVQQAIKLASGDFRLVNPAVLIENHPLCRRNTKGERVLPNGLKWRPELLLLCYTSKILSEADSLPKLPEKLFNFHHHSLPLPFLLSSLMKPRVHPKLLTDGTGEIGDLDTDLGDSSEVDQEQEEEDEYDKLPPFWPLSKAEIAKLTKKQRKAYFDEYDYRVKLLEKKQRKMLRRLAEMKKRGKSNDGDLPGEFYQDNAPPATVPDLLEEELPLSFDGDNPTYRYRFLDPTLGVMARPKRGIGWDHDCGYEGVIVEDSLALIDRFPAAISVDLTKDKKEFIIHLVSSISAKHGTNGSTLAGFDIQTFGQQLTYALRGETKFKNFKKNTTAGGISVTFLGENVATGVKLEDQLSIGKRVSLDLSAGAVRALSETAYAANLEVLLREKDNPIGQALSAIGLSLMSWRGESAFGANLQSQFDVGRRSKMAVQVGLNSKLSGHITLRTTTSELSQIALVGILPILISLLRCLRFSTTS</sequence>
<dbReference type="AlphaFoldDB" id="A0A199UCU6"/>
<dbReference type="GO" id="GO:0015031">
    <property type="term" value="P:protein transport"/>
    <property type="evidence" value="ECO:0007669"/>
    <property type="project" value="UniProtKB-KW"/>
</dbReference>
<dbReference type="CDD" id="cd01853">
    <property type="entry name" value="Toc34_like"/>
    <property type="match status" value="1"/>
</dbReference>
<feature type="compositionally biased region" description="Polar residues" evidence="17">
    <location>
        <begin position="236"/>
        <end position="245"/>
    </location>
</feature>
<evidence type="ECO:0000256" key="4">
    <source>
        <dbReference type="ARBA" id="ARBA00022640"/>
    </source>
</evidence>
<feature type="region of interest" description="Disordered" evidence="17">
    <location>
        <begin position="214"/>
        <end position="261"/>
    </location>
</feature>
<dbReference type="Pfam" id="PF04548">
    <property type="entry name" value="AIG1"/>
    <property type="match status" value="1"/>
</dbReference>
<evidence type="ECO:0000256" key="12">
    <source>
        <dbReference type="ARBA" id="ARBA00022989"/>
    </source>
</evidence>
<feature type="compositionally biased region" description="Acidic residues" evidence="17">
    <location>
        <begin position="27"/>
        <end position="47"/>
    </location>
</feature>
<keyword evidence="7" id="KW-0547">Nucleotide-binding</keyword>
<evidence type="ECO:0000256" key="17">
    <source>
        <dbReference type="SAM" id="MobiDB-lite"/>
    </source>
</evidence>
<feature type="compositionally biased region" description="Low complexity" evidence="17">
    <location>
        <begin position="51"/>
        <end position="62"/>
    </location>
</feature>
<evidence type="ECO:0000256" key="11">
    <source>
        <dbReference type="ARBA" id="ARBA00022927"/>
    </source>
</evidence>
<dbReference type="InterPro" id="IPR024283">
    <property type="entry name" value="TOC159_MAD"/>
</dbReference>
<evidence type="ECO:0000256" key="3">
    <source>
        <dbReference type="ARBA" id="ARBA00022528"/>
    </source>
</evidence>
<keyword evidence="12" id="KW-1133">Transmembrane helix</keyword>
<dbReference type="GO" id="GO:0046872">
    <property type="term" value="F:metal ion binding"/>
    <property type="evidence" value="ECO:0007669"/>
    <property type="project" value="UniProtKB-KW"/>
</dbReference>
<organism evidence="19 20">
    <name type="scientific">Ananas comosus</name>
    <name type="common">Pineapple</name>
    <name type="synonym">Ananas ananas</name>
    <dbReference type="NCBI Taxonomy" id="4615"/>
    <lineage>
        <taxon>Eukaryota</taxon>
        <taxon>Viridiplantae</taxon>
        <taxon>Streptophyta</taxon>
        <taxon>Embryophyta</taxon>
        <taxon>Tracheophyta</taxon>
        <taxon>Spermatophyta</taxon>
        <taxon>Magnoliopsida</taxon>
        <taxon>Liliopsida</taxon>
        <taxon>Poales</taxon>
        <taxon>Bromeliaceae</taxon>
        <taxon>Bromelioideae</taxon>
        <taxon>Ananas</taxon>
    </lineage>
</organism>
<dbReference type="PROSITE" id="PS51720">
    <property type="entry name" value="G_AIG1"/>
    <property type="match status" value="1"/>
</dbReference>
<evidence type="ECO:0000259" key="18">
    <source>
        <dbReference type="PROSITE" id="PS51720"/>
    </source>
</evidence>
<evidence type="ECO:0000256" key="13">
    <source>
        <dbReference type="ARBA" id="ARBA00023134"/>
    </source>
</evidence>
<keyword evidence="2" id="KW-0813">Transport</keyword>
<feature type="compositionally biased region" description="Basic and acidic residues" evidence="17">
    <location>
        <begin position="142"/>
        <end position="156"/>
    </location>
</feature>
<dbReference type="Gene3D" id="3.40.50.300">
    <property type="entry name" value="P-loop containing nucleotide triphosphate hydrolases"/>
    <property type="match status" value="1"/>
</dbReference>
<reference evidence="19 20" key="1">
    <citation type="journal article" date="2016" name="DNA Res.">
        <title>The draft genome of MD-2 pineapple using hybrid error correction of long reads.</title>
        <authorList>
            <person name="Redwan R.M."/>
            <person name="Saidin A."/>
            <person name="Kumar S.V."/>
        </authorList>
    </citation>
    <scope>NUCLEOTIDE SEQUENCE [LARGE SCALE GENOMIC DNA]</scope>
    <source>
        <strain evidence="20">cv. MD2</strain>
        <tissue evidence="19">Leaf</tissue>
    </source>
</reference>
<evidence type="ECO:0000256" key="8">
    <source>
        <dbReference type="ARBA" id="ARBA00022801"/>
    </source>
</evidence>
<dbReference type="InterPro" id="IPR027417">
    <property type="entry name" value="P-loop_NTPase"/>
</dbReference>
<keyword evidence="10" id="KW-0460">Magnesium</keyword>
<feature type="region of interest" description="Disordered" evidence="17">
    <location>
        <begin position="1"/>
        <end position="97"/>
    </location>
</feature>
<evidence type="ECO:0000256" key="5">
    <source>
        <dbReference type="ARBA" id="ARBA00022692"/>
    </source>
</evidence>
<evidence type="ECO:0000256" key="16">
    <source>
        <dbReference type="ARBA" id="ARBA00023775"/>
    </source>
</evidence>
<dbReference type="GO" id="GO:0005525">
    <property type="term" value="F:GTP binding"/>
    <property type="evidence" value="ECO:0007669"/>
    <property type="project" value="UniProtKB-KW"/>
</dbReference>
<dbReference type="NCBIfam" id="TIGR00993">
    <property type="entry name" value="3a0901s04IAP86"/>
    <property type="match status" value="1"/>
</dbReference>
<comment type="cofactor">
    <cofactor evidence="1">
        <name>Mg(2+)</name>
        <dbReference type="ChEBI" id="CHEBI:18420"/>
    </cofactor>
</comment>
<protein>
    <submittedName>
        <fullName evidence="19">Translocase of chloroplast 159, chloroplastic</fullName>
    </submittedName>
</protein>
<keyword evidence="6" id="KW-0479">Metal-binding</keyword>
<feature type="compositionally biased region" description="Basic and acidic residues" evidence="17">
    <location>
        <begin position="222"/>
        <end position="232"/>
    </location>
</feature>